<gene>
    <name evidence="2" type="ORF">TRAPUB_2669</name>
</gene>
<dbReference type="InterPro" id="IPR011009">
    <property type="entry name" value="Kinase-like_dom_sf"/>
</dbReference>
<evidence type="ECO:0000259" key="1">
    <source>
        <dbReference type="Pfam" id="PF01636"/>
    </source>
</evidence>
<feature type="domain" description="Aminoglycoside phosphotransferase" evidence="1">
    <location>
        <begin position="51"/>
        <end position="290"/>
    </location>
</feature>
<dbReference type="OrthoDB" id="2744899at2759"/>
<reference evidence="2 3" key="1">
    <citation type="submission" date="2016-10" db="EMBL/GenBank/DDBJ databases">
        <title>Genome sequence of the basidiomycete white-rot fungus Trametes pubescens.</title>
        <authorList>
            <person name="Makela M.R."/>
            <person name="Granchi Z."/>
            <person name="Peng M."/>
            <person name="De Vries R.P."/>
            <person name="Grigoriev I."/>
            <person name="Riley R."/>
            <person name="Hilden K."/>
        </authorList>
    </citation>
    <scope>NUCLEOTIDE SEQUENCE [LARGE SCALE GENOMIC DNA]</scope>
    <source>
        <strain evidence="2 3">FBCC735</strain>
    </source>
</reference>
<dbReference type="Gene3D" id="3.90.1200.10">
    <property type="match status" value="1"/>
</dbReference>
<dbReference type="PANTHER" id="PTHR21310">
    <property type="entry name" value="AMINOGLYCOSIDE PHOSPHOTRANSFERASE-RELATED-RELATED"/>
    <property type="match status" value="1"/>
</dbReference>
<sequence length="304" mass="34183">MHANETSNAFIDALDITVITQVALDARLKSLRNGRPMGQPEPLSDLSCTVVTPPRSGASNVAYEVQFSDATSWIIRIPIDKWGLVDAHCTWLDILALEYIRTRTSIPIPAIHAYSCDVEDPLRHPYIIMDMVHGQLLSEIWRDTSWRTGERQKANLFESLAGFMVELAGLEFDQIGRLDRVEPDGPYSISPFLSVSGLFLEEEEGPDDEFGPFGSTREYLTAQLDVRRTKNDSPMLAFLHMLLSALPEPQWDAAPFCFGYPDFNTHNIFVDDTGRVVGIIDWVGVFVGPRQPQALTYPLWLILD</sequence>
<dbReference type="AlphaFoldDB" id="A0A1M2VFZ0"/>
<dbReference type="EMBL" id="MNAD01001306">
    <property type="protein sequence ID" value="OJT06476.1"/>
    <property type="molecule type" value="Genomic_DNA"/>
</dbReference>
<evidence type="ECO:0000313" key="2">
    <source>
        <dbReference type="EMBL" id="OJT06476.1"/>
    </source>
</evidence>
<dbReference type="SUPFAM" id="SSF56112">
    <property type="entry name" value="Protein kinase-like (PK-like)"/>
    <property type="match status" value="1"/>
</dbReference>
<dbReference type="PANTHER" id="PTHR21310:SF15">
    <property type="entry name" value="AMINOGLYCOSIDE PHOSPHOTRANSFERASE DOMAIN-CONTAINING PROTEIN"/>
    <property type="match status" value="1"/>
</dbReference>
<evidence type="ECO:0000313" key="3">
    <source>
        <dbReference type="Proteomes" id="UP000184267"/>
    </source>
</evidence>
<dbReference type="Pfam" id="PF01636">
    <property type="entry name" value="APH"/>
    <property type="match status" value="1"/>
</dbReference>
<accession>A0A1M2VFZ0</accession>
<dbReference type="InterPro" id="IPR002575">
    <property type="entry name" value="Aminoglycoside_PTrfase"/>
</dbReference>
<dbReference type="Proteomes" id="UP000184267">
    <property type="component" value="Unassembled WGS sequence"/>
</dbReference>
<dbReference type="OMA" id="EVWHDRE"/>
<name>A0A1M2VFZ0_TRAPU</name>
<proteinExistence type="predicted"/>
<keyword evidence="3" id="KW-1185">Reference proteome</keyword>
<comment type="caution">
    <text evidence="2">The sequence shown here is derived from an EMBL/GenBank/DDBJ whole genome shotgun (WGS) entry which is preliminary data.</text>
</comment>
<protein>
    <recommendedName>
        <fullName evidence="1">Aminoglycoside phosphotransferase domain-containing protein</fullName>
    </recommendedName>
</protein>
<dbReference type="InterPro" id="IPR051678">
    <property type="entry name" value="AGP_Transferase"/>
</dbReference>
<organism evidence="2 3">
    <name type="scientific">Trametes pubescens</name>
    <name type="common">White-rot fungus</name>
    <dbReference type="NCBI Taxonomy" id="154538"/>
    <lineage>
        <taxon>Eukaryota</taxon>
        <taxon>Fungi</taxon>
        <taxon>Dikarya</taxon>
        <taxon>Basidiomycota</taxon>
        <taxon>Agaricomycotina</taxon>
        <taxon>Agaricomycetes</taxon>
        <taxon>Polyporales</taxon>
        <taxon>Polyporaceae</taxon>
        <taxon>Trametes</taxon>
    </lineage>
</organism>